<sequence length="716" mass="80204">MSSARAKHSFSRLPLPPSSEVSQHNLTLIDPSLPSRENPHTAQRRSQTFPKAGHWARVTPLPIAFPYRLPRADTNKGETQVGIEEWLRDWDVYEDDGGMKADGVEARLSEKRARLEPELIGLSSTCIEDDLPHLDIGNALAYTGQSKGDEQPEQLDAAAQEMVDCVSGKKVLVGQVDGKEYGPWSSRYAGHQFGVWAGQLGDGRATSILETKTSDGKRQEIQLKGSGRTPFSRSADGLAVLRSGVREFLCAEAMAALGIPTSRALSLCTFPLHQLQVVRENGPEPSSVLARVAPTFLRIGSFEVLNPPEEARHMQFFMLGMAGGGHGEDDSLKRDWEGLRTLGEWVAGPAGLALGLKEDEAWAKKLVMEVATRNAKMVAAWQVYGFCHGVINTDNVSVLGITIDYGPYAFMDVYDPFHICNHSDHEGRYDYRKQPTMIMYAINSLVNSLAEVIGCEELALNGKAILPGWADGVDEKTLEEWGRFGADSGKEVERSVMRTFKAEHKRLYLQRFGLRTEKEDDLPNIVDGFLNILAMHELDFHASFRVLSAFQPTMVPDSSSSDQNKKEALEDFLDRMADCIPKKSTDQKKSEVKQSMRPWLKTYAKRILDEEKQWQTAVGLDKDWQEYRCGEMRKVNPRFVLRQWLLEETIKKLEEGEGLERRRVLAHILKMATDPFKAYGGELLQSDELDAQQREERRLCGFGAKEMLGFQCSCSS</sequence>
<gene>
    <name evidence="1" type="ORF">QFC19_005486</name>
</gene>
<protein>
    <submittedName>
        <fullName evidence="1">Uncharacterized protein</fullName>
    </submittedName>
</protein>
<name>A0ACC2VN83_9TREE</name>
<reference evidence="1" key="1">
    <citation type="submission" date="2023-04" db="EMBL/GenBank/DDBJ databases">
        <title>Draft Genome sequencing of Naganishia species isolated from polar environments using Oxford Nanopore Technology.</title>
        <authorList>
            <person name="Leo P."/>
            <person name="Venkateswaran K."/>
        </authorList>
    </citation>
    <scope>NUCLEOTIDE SEQUENCE</scope>
    <source>
        <strain evidence="1">MNA-CCFEE 5261</strain>
    </source>
</reference>
<proteinExistence type="predicted"/>
<dbReference type="Proteomes" id="UP001241377">
    <property type="component" value="Unassembled WGS sequence"/>
</dbReference>
<organism evidence="1 2">
    <name type="scientific">Naganishia cerealis</name>
    <dbReference type="NCBI Taxonomy" id="610337"/>
    <lineage>
        <taxon>Eukaryota</taxon>
        <taxon>Fungi</taxon>
        <taxon>Dikarya</taxon>
        <taxon>Basidiomycota</taxon>
        <taxon>Agaricomycotina</taxon>
        <taxon>Tremellomycetes</taxon>
        <taxon>Filobasidiales</taxon>
        <taxon>Filobasidiaceae</taxon>
        <taxon>Naganishia</taxon>
    </lineage>
</organism>
<evidence type="ECO:0000313" key="2">
    <source>
        <dbReference type="Proteomes" id="UP001241377"/>
    </source>
</evidence>
<accession>A0ACC2VN83</accession>
<comment type="caution">
    <text evidence="1">The sequence shown here is derived from an EMBL/GenBank/DDBJ whole genome shotgun (WGS) entry which is preliminary data.</text>
</comment>
<keyword evidence="2" id="KW-1185">Reference proteome</keyword>
<evidence type="ECO:0000313" key="1">
    <source>
        <dbReference type="EMBL" id="KAJ9100747.1"/>
    </source>
</evidence>
<dbReference type="EMBL" id="JASBWR010000062">
    <property type="protein sequence ID" value="KAJ9100747.1"/>
    <property type="molecule type" value="Genomic_DNA"/>
</dbReference>